<dbReference type="AlphaFoldDB" id="A0A6C0BNS4"/>
<evidence type="ECO:0000313" key="1">
    <source>
        <dbReference type="EMBL" id="QHS94065.1"/>
    </source>
</evidence>
<sequence>MYHDLVQIIYHIEVPIRCSDTASKIVYILEVIGLQKLNLNVLILKRNNMVPMVV</sequence>
<protein>
    <submittedName>
        <fullName evidence="1">Uncharacterized protein</fullName>
    </submittedName>
</protein>
<name>A0A6C0BNS4_9ZZZZ</name>
<organism evidence="1">
    <name type="scientific">viral metagenome</name>
    <dbReference type="NCBI Taxonomy" id="1070528"/>
    <lineage>
        <taxon>unclassified sequences</taxon>
        <taxon>metagenomes</taxon>
        <taxon>organismal metagenomes</taxon>
    </lineage>
</organism>
<dbReference type="EMBL" id="MN739215">
    <property type="protein sequence ID" value="QHS94065.1"/>
    <property type="molecule type" value="Genomic_DNA"/>
</dbReference>
<reference evidence="1" key="1">
    <citation type="journal article" date="2020" name="Nature">
        <title>Giant virus diversity and host interactions through global metagenomics.</title>
        <authorList>
            <person name="Schulz F."/>
            <person name="Roux S."/>
            <person name="Paez-Espino D."/>
            <person name="Jungbluth S."/>
            <person name="Walsh D.A."/>
            <person name="Denef V.J."/>
            <person name="McMahon K.D."/>
            <person name="Konstantinidis K.T."/>
            <person name="Eloe-Fadrosh E.A."/>
            <person name="Kyrpides N.C."/>
            <person name="Woyke T."/>
        </authorList>
    </citation>
    <scope>NUCLEOTIDE SEQUENCE</scope>
    <source>
        <strain evidence="1">GVMAG-M-3300018416-26</strain>
    </source>
</reference>
<proteinExistence type="predicted"/>
<accession>A0A6C0BNS4</accession>